<gene>
    <name evidence="1" type="ORF">HMPREF9436_02042</name>
</gene>
<dbReference type="BioCyc" id="FCF748224-HMP:GTSS-1148-MONOMER"/>
<sequence length="48" mass="5594">MPERFPYNKEGAFFVYDRIMNLLKHFSKGLDSTGKLAIMVLALRNKEC</sequence>
<name>E2ZK40_9FIRM</name>
<dbReference type="Proteomes" id="UP000006028">
    <property type="component" value="Unassembled WGS sequence"/>
</dbReference>
<evidence type="ECO:0000313" key="1">
    <source>
        <dbReference type="EMBL" id="EFQ06455.1"/>
    </source>
</evidence>
<reference evidence="1 2" key="1">
    <citation type="submission" date="2010-08" db="EMBL/GenBank/DDBJ databases">
        <authorList>
            <person name="Weinstock G."/>
            <person name="Sodergren E."/>
            <person name="Clifton S."/>
            <person name="Fulton L."/>
            <person name="Fulton B."/>
            <person name="Courtney L."/>
            <person name="Fronick C."/>
            <person name="Harrison M."/>
            <person name="Strong C."/>
            <person name="Farmer C."/>
            <person name="Delahaunty K."/>
            <person name="Markovic C."/>
            <person name="Hall O."/>
            <person name="Minx P."/>
            <person name="Tomlinson C."/>
            <person name="Mitreva M."/>
            <person name="Hou S."/>
            <person name="Chen J."/>
            <person name="Wollam A."/>
            <person name="Pepin K.H."/>
            <person name="Johnson M."/>
            <person name="Bhonagiri V."/>
            <person name="Zhang X."/>
            <person name="Suruliraj S."/>
            <person name="Warren W."/>
            <person name="Chinwalla A."/>
            <person name="Mardis E.R."/>
            <person name="Wilson R.K."/>
        </authorList>
    </citation>
    <scope>NUCLEOTIDE SEQUENCE [LARGE SCALE GENOMIC DNA]</scope>
    <source>
        <strain evidence="1 2">KLE1255</strain>
    </source>
</reference>
<dbReference type="HOGENOM" id="CLU_3153013_0_0_9"/>
<comment type="caution">
    <text evidence="1">The sequence shown here is derived from an EMBL/GenBank/DDBJ whole genome shotgun (WGS) entry which is preliminary data.</text>
</comment>
<proteinExistence type="predicted"/>
<dbReference type="AlphaFoldDB" id="E2ZK40"/>
<evidence type="ECO:0000313" key="2">
    <source>
        <dbReference type="Proteomes" id="UP000006028"/>
    </source>
</evidence>
<organism evidence="1 2">
    <name type="scientific">Faecalibacterium cf. prausnitzii KLE1255</name>
    <dbReference type="NCBI Taxonomy" id="748224"/>
    <lineage>
        <taxon>Bacteria</taxon>
        <taxon>Bacillati</taxon>
        <taxon>Bacillota</taxon>
        <taxon>Clostridia</taxon>
        <taxon>Eubacteriales</taxon>
        <taxon>Oscillospiraceae</taxon>
        <taxon>Faecalibacterium</taxon>
    </lineage>
</organism>
<protein>
    <submittedName>
        <fullName evidence="1">Uncharacterized protein</fullName>
    </submittedName>
</protein>
<accession>E2ZK40</accession>
<dbReference type="EMBL" id="AECU01000169">
    <property type="protein sequence ID" value="EFQ06455.1"/>
    <property type="molecule type" value="Genomic_DNA"/>
</dbReference>